<organism evidence="1 2">
    <name type="scientific">Chelonia mydas</name>
    <name type="common">Green sea-turtle</name>
    <name type="synonym">Chelonia agassizi</name>
    <dbReference type="NCBI Taxonomy" id="8469"/>
    <lineage>
        <taxon>Eukaryota</taxon>
        <taxon>Metazoa</taxon>
        <taxon>Chordata</taxon>
        <taxon>Craniata</taxon>
        <taxon>Vertebrata</taxon>
        <taxon>Euteleostomi</taxon>
        <taxon>Archelosauria</taxon>
        <taxon>Testudinata</taxon>
        <taxon>Testudines</taxon>
        <taxon>Cryptodira</taxon>
        <taxon>Durocryptodira</taxon>
        <taxon>Americhelydia</taxon>
        <taxon>Chelonioidea</taxon>
        <taxon>Cheloniidae</taxon>
        <taxon>Chelonia</taxon>
    </lineage>
</organism>
<gene>
    <name evidence="1" type="ORF">UY3_03553</name>
</gene>
<proteinExistence type="predicted"/>
<dbReference type="EMBL" id="KB517361">
    <property type="protein sequence ID" value="EMP39183.1"/>
    <property type="molecule type" value="Genomic_DNA"/>
</dbReference>
<evidence type="ECO:0000313" key="2">
    <source>
        <dbReference type="Proteomes" id="UP000031443"/>
    </source>
</evidence>
<reference evidence="2" key="1">
    <citation type="journal article" date="2013" name="Nat. Genet.">
        <title>The draft genomes of soft-shell turtle and green sea turtle yield insights into the development and evolution of the turtle-specific body plan.</title>
        <authorList>
            <person name="Wang Z."/>
            <person name="Pascual-Anaya J."/>
            <person name="Zadissa A."/>
            <person name="Li W."/>
            <person name="Niimura Y."/>
            <person name="Huang Z."/>
            <person name="Li C."/>
            <person name="White S."/>
            <person name="Xiong Z."/>
            <person name="Fang D."/>
            <person name="Wang B."/>
            <person name="Ming Y."/>
            <person name="Chen Y."/>
            <person name="Zheng Y."/>
            <person name="Kuraku S."/>
            <person name="Pignatelli M."/>
            <person name="Herrero J."/>
            <person name="Beal K."/>
            <person name="Nozawa M."/>
            <person name="Li Q."/>
            <person name="Wang J."/>
            <person name="Zhang H."/>
            <person name="Yu L."/>
            <person name="Shigenobu S."/>
            <person name="Wang J."/>
            <person name="Liu J."/>
            <person name="Flicek P."/>
            <person name="Searle S."/>
            <person name="Wang J."/>
            <person name="Kuratani S."/>
            <person name="Yin Y."/>
            <person name="Aken B."/>
            <person name="Zhang G."/>
            <person name="Irie N."/>
        </authorList>
    </citation>
    <scope>NUCLEOTIDE SEQUENCE [LARGE SCALE GENOMIC DNA]</scope>
</reference>
<evidence type="ECO:0000313" key="1">
    <source>
        <dbReference type="EMBL" id="EMP39183.1"/>
    </source>
</evidence>
<keyword evidence="2" id="KW-1185">Reference proteome</keyword>
<dbReference type="Proteomes" id="UP000031443">
    <property type="component" value="Unassembled WGS sequence"/>
</dbReference>
<dbReference type="AlphaFoldDB" id="M7C420"/>
<name>M7C420_CHEMY</name>
<sequence>MPSIPLAGKATSYVSSQLRLRGSRLKRNNRKYFFTQRTVNLWNSLLGML</sequence>
<accession>M7C420</accession>
<protein>
    <submittedName>
        <fullName evidence="1">Uncharacterized protein</fullName>
    </submittedName>
</protein>